<evidence type="ECO:0000256" key="3">
    <source>
        <dbReference type="ARBA" id="ARBA00022475"/>
    </source>
</evidence>
<evidence type="ECO:0000313" key="10">
    <source>
        <dbReference type="EMBL" id="GMA30789.1"/>
    </source>
</evidence>
<proteinExistence type="inferred from homology"/>
<organism evidence="10 11">
    <name type="scientific">Litorihabitans aurantiacus</name>
    <dbReference type="NCBI Taxonomy" id="1930061"/>
    <lineage>
        <taxon>Bacteria</taxon>
        <taxon>Bacillati</taxon>
        <taxon>Actinomycetota</taxon>
        <taxon>Actinomycetes</taxon>
        <taxon>Micrococcales</taxon>
        <taxon>Beutenbergiaceae</taxon>
        <taxon>Litorihabitans</taxon>
    </lineage>
</organism>
<dbReference type="GO" id="GO:0071916">
    <property type="term" value="F:dipeptide transmembrane transporter activity"/>
    <property type="evidence" value="ECO:0007669"/>
    <property type="project" value="TreeGrafter"/>
</dbReference>
<dbReference type="Gene3D" id="1.10.3720.10">
    <property type="entry name" value="MetI-like"/>
    <property type="match status" value="1"/>
</dbReference>
<evidence type="ECO:0000256" key="4">
    <source>
        <dbReference type="ARBA" id="ARBA00022692"/>
    </source>
</evidence>
<feature type="region of interest" description="Disordered" evidence="8">
    <location>
        <begin position="245"/>
        <end position="282"/>
    </location>
</feature>
<keyword evidence="11" id="KW-1185">Reference proteome</keyword>
<dbReference type="SUPFAM" id="SSF161098">
    <property type="entry name" value="MetI-like"/>
    <property type="match status" value="1"/>
</dbReference>
<dbReference type="Proteomes" id="UP001157161">
    <property type="component" value="Unassembled WGS sequence"/>
</dbReference>
<keyword evidence="3" id="KW-1003">Cell membrane</keyword>
<feature type="transmembrane region" description="Helical" evidence="7">
    <location>
        <begin position="38"/>
        <end position="60"/>
    </location>
</feature>
<keyword evidence="4 7" id="KW-0812">Transmembrane</keyword>
<keyword evidence="6 7" id="KW-0472">Membrane</keyword>
<dbReference type="EMBL" id="BSUM01000001">
    <property type="protein sequence ID" value="GMA30789.1"/>
    <property type="molecule type" value="Genomic_DNA"/>
</dbReference>
<reference evidence="10" key="2">
    <citation type="submission" date="2023-02" db="EMBL/GenBank/DDBJ databases">
        <authorList>
            <person name="Sun Q."/>
            <person name="Mori K."/>
        </authorList>
    </citation>
    <scope>NUCLEOTIDE SEQUENCE</scope>
    <source>
        <strain evidence="10">NBRC 112290</strain>
    </source>
</reference>
<dbReference type="RefSeq" id="WP_284249538.1">
    <property type="nucleotide sequence ID" value="NZ_BSUM01000001.1"/>
</dbReference>
<comment type="caution">
    <text evidence="10">The sequence shown here is derived from an EMBL/GenBank/DDBJ whole genome shotgun (WGS) entry which is preliminary data.</text>
</comment>
<evidence type="ECO:0000259" key="9">
    <source>
        <dbReference type="PROSITE" id="PS50928"/>
    </source>
</evidence>
<evidence type="ECO:0000256" key="2">
    <source>
        <dbReference type="ARBA" id="ARBA00022448"/>
    </source>
</evidence>
<accession>A0AA37UHM7</accession>
<evidence type="ECO:0000256" key="1">
    <source>
        <dbReference type="ARBA" id="ARBA00004651"/>
    </source>
</evidence>
<evidence type="ECO:0000313" key="11">
    <source>
        <dbReference type="Proteomes" id="UP001157161"/>
    </source>
</evidence>
<dbReference type="PANTHER" id="PTHR43163:SF6">
    <property type="entry name" value="DIPEPTIDE TRANSPORT SYSTEM PERMEASE PROTEIN DPPB-RELATED"/>
    <property type="match status" value="1"/>
</dbReference>
<dbReference type="CDD" id="cd06261">
    <property type="entry name" value="TM_PBP2"/>
    <property type="match status" value="1"/>
</dbReference>
<dbReference type="InterPro" id="IPR000515">
    <property type="entry name" value="MetI-like"/>
</dbReference>
<dbReference type="PANTHER" id="PTHR43163">
    <property type="entry name" value="DIPEPTIDE TRANSPORT SYSTEM PERMEASE PROTEIN DPPB-RELATED"/>
    <property type="match status" value="1"/>
</dbReference>
<feature type="domain" description="ABC transmembrane type-1" evidence="9">
    <location>
        <begin position="34"/>
        <end position="239"/>
    </location>
</feature>
<dbReference type="InterPro" id="IPR035906">
    <property type="entry name" value="MetI-like_sf"/>
</dbReference>
<comment type="subcellular location">
    <subcellularLocation>
        <location evidence="1 7">Cell membrane</location>
        <topology evidence="1 7">Multi-pass membrane protein</topology>
    </subcellularLocation>
</comment>
<keyword evidence="5 7" id="KW-1133">Transmembrane helix</keyword>
<evidence type="ECO:0000256" key="8">
    <source>
        <dbReference type="SAM" id="MobiDB-lite"/>
    </source>
</evidence>
<comment type="similarity">
    <text evidence="7">Belongs to the binding-protein-dependent transport system permease family.</text>
</comment>
<dbReference type="Pfam" id="PF00528">
    <property type="entry name" value="BPD_transp_1"/>
    <property type="match status" value="1"/>
</dbReference>
<dbReference type="GO" id="GO:0005886">
    <property type="term" value="C:plasma membrane"/>
    <property type="evidence" value="ECO:0007669"/>
    <property type="project" value="UniProtKB-SubCell"/>
</dbReference>
<feature type="compositionally biased region" description="Low complexity" evidence="8">
    <location>
        <begin position="264"/>
        <end position="276"/>
    </location>
</feature>
<protein>
    <recommendedName>
        <fullName evidence="9">ABC transmembrane type-1 domain-containing protein</fullName>
    </recommendedName>
</protein>
<evidence type="ECO:0000256" key="7">
    <source>
        <dbReference type="RuleBase" id="RU363032"/>
    </source>
</evidence>
<feature type="transmembrane region" description="Helical" evidence="7">
    <location>
        <begin position="216"/>
        <end position="237"/>
    </location>
</feature>
<keyword evidence="2 7" id="KW-0813">Transport</keyword>
<dbReference type="AlphaFoldDB" id="A0AA37UHM7"/>
<name>A0AA37UHM7_9MICO</name>
<feature type="transmembrane region" description="Helical" evidence="7">
    <location>
        <begin position="72"/>
        <end position="101"/>
    </location>
</feature>
<evidence type="ECO:0000256" key="6">
    <source>
        <dbReference type="ARBA" id="ARBA00023136"/>
    </source>
</evidence>
<dbReference type="PROSITE" id="PS50928">
    <property type="entry name" value="ABC_TM1"/>
    <property type="match status" value="1"/>
</dbReference>
<gene>
    <name evidence="10" type="ORF">GCM10025875_07810</name>
</gene>
<evidence type="ECO:0000256" key="5">
    <source>
        <dbReference type="ARBA" id="ARBA00022989"/>
    </source>
</evidence>
<feature type="transmembrane region" description="Helical" evidence="7">
    <location>
        <begin position="113"/>
        <end position="131"/>
    </location>
</feature>
<feature type="transmembrane region" description="Helical" evidence="7">
    <location>
        <begin position="174"/>
        <end position="196"/>
    </location>
</feature>
<sequence>MLQYLDQLWRVATLDLGTSFSRRLPVADLLREAFPSTLVLAAAALVLAWLIALAVAVVAVSARGPVGRAVAAVLRGLELVATVTPHFWLGAVLIALVAAGLGWLPPTSTPGDLAGLVLPSLTLAVPLAGFLGQLMRDGLEEAQTAPMATTARARGAGPVRLFARHTLRHASLPVLALSGWAFGSLLSGAVVVELLFGRPGLGRLLVDATLVGDVPLVIGAVVLVALLYVVIVTLTDLAERALDPRTRAEGGGRRRGRRGGTGGPTTASATSSAAREQPVALS</sequence>
<reference evidence="10" key="1">
    <citation type="journal article" date="2014" name="Int. J. Syst. Evol. Microbiol.">
        <title>Complete genome sequence of Corynebacterium casei LMG S-19264T (=DSM 44701T), isolated from a smear-ripened cheese.</title>
        <authorList>
            <consortium name="US DOE Joint Genome Institute (JGI-PGF)"/>
            <person name="Walter F."/>
            <person name="Albersmeier A."/>
            <person name="Kalinowski J."/>
            <person name="Ruckert C."/>
        </authorList>
    </citation>
    <scope>NUCLEOTIDE SEQUENCE</scope>
    <source>
        <strain evidence="10">NBRC 112290</strain>
    </source>
</reference>